<dbReference type="STRING" id="195105.CN97_13825"/>
<accession>A0A086Y8L5</accession>
<dbReference type="Proteomes" id="UP000028826">
    <property type="component" value="Unassembled WGS sequence"/>
</dbReference>
<reference evidence="1 2" key="1">
    <citation type="submission" date="2014-03" db="EMBL/GenBank/DDBJ databases">
        <title>Genome of Haematobacter massiliensis CCUG 47968.</title>
        <authorList>
            <person name="Wang D."/>
            <person name="Wang G."/>
        </authorList>
    </citation>
    <scope>NUCLEOTIDE SEQUENCE [LARGE SCALE GENOMIC DNA]</scope>
    <source>
        <strain evidence="1 2">CCUG 47968</strain>
    </source>
</reference>
<dbReference type="EMBL" id="JGYG01000003">
    <property type="protein sequence ID" value="KFI30615.1"/>
    <property type="molecule type" value="Genomic_DNA"/>
</dbReference>
<gene>
    <name evidence="1" type="ORF">CN97_13825</name>
</gene>
<protein>
    <submittedName>
        <fullName evidence="1">Translation initiation factor 2</fullName>
    </submittedName>
</protein>
<dbReference type="eggNOG" id="ENOG50339RZ">
    <property type="taxonomic scope" value="Bacteria"/>
</dbReference>
<sequence>MLRTITIGSCISVQGMFIKRLENGKVVVRVGDKTFTGRPVDTGKRAA</sequence>
<evidence type="ECO:0000313" key="2">
    <source>
        <dbReference type="Proteomes" id="UP000028826"/>
    </source>
</evidence>
<proteinExistence type="predicted"/>
<keyword evidence="1" id="KW-0396">Initiation factor</keyword>
<dbReference type="GO" id="GO:0003743">
    <property type="term" value="F:translation initiation factor activity"/>
    <property type="evidence" value="ECO:0007669"/>
    <property type="project" value="UniProtKB-KW"/>
</dbReference>
<evidence type="ECO:0000313" key="1">
    <source>
        <dbReference type="EMBL" id="KFI30615.1"/>
    </source>
</evidence>
<organism evidence="1 2">
    <name type="scientific">Haematobacter massiliensis</name>
    <dbReference type="NCBI Taxonomy" id="195105"/>
    <lineage>
        <taxon>Bacteria</taxon>
        <taxon>Pseudomonadati</taxon>
        <taxon>Pseudomonadota</taxon>
        <taxon>Alphaproteobacteria</taxon>
        <taxon>Rhodobacterales</taxon>
        <taxon>Paracoccaceae</taxon>
        <taxon>Haematobacter</taxon>
    </lineage>
</organism>
<dbReference type="RefSeq" id="WP_035709347.1">
    <property type="nucleotide sequence ID" value="NZ_CAMIFG010000100.1"/>
</dbReference>
<name>A0A086Y8L5_9RHOB</name>
<comment type="caution">
    <text evidence="1">The sequence shown here is derived from an EMBL/GenBank/DDBJ whole genome shotgun (WGS) entry which is preliminary data.</text>
</comment>
<keyword evidence="1" id="KW-0648">Protein biosynthesis</keyword>
<dbReference type="AlphaFoldDB" id="A0A086Y8L5"/>
<keyword evidence="2" id="KW-1185">Reference proteome</keyword>